<proteinExistence type="predicted"/>
<keyword evidence="1" id="KW-0732">Signal</keyword>
<feature type="signal peptide" evidence="1">
    <location>
        <begin position="1"/>
        <end position="22"/>
    </location>
</feature>
<comment type="caution">
    <text evidence="2">The sequence shown here is derived from an EMBL/GenBank/DDBJ whole genome shotgun (WGS) entry which is preliminary data.</text>
</comment>
<feature type="chain" id="PRO_5045758263" evidence="1">
    <location>
        <begin position="23"/>
        <end position="175"/>
    </location>
</feature>
<evidence type="ECO:0000313" key="3">
    <source>
        <dbReference type="Proteomes" id="UP000633814"/>
    </source>
</evidence>
<accession>A0ABS8C5E8</accession>
<gene>
    <name evidence="2" type="ORF">JAO78_012165</name>
</gene>
<reference evidence="2 3" key="1">
    <citation type="submission" date="2021-10" db="EMBL/GenBank/DDBJ databases">
        <title>Alishewanella koreense sp. nov. isolated from seawater of southwestern coast in South Korea and the proposal for the reclassification of Rheinheimera perlucida and Rheinheimera tuosuensis as Arsukibacterium perlucida and Arsukibacterium tuosuensis.</title>
        <authorList>
            <person name="Kim K.H."/>
            <person name="Ruan W."/>
            <person name="Kim K.R."/>
            <person name="Baek J.H."/>
            <person name="Jeon C.O."/>
        </authorList>
    </citation>
    <scope>NUCLEOTIDE SEQUENCE [LARGE SCALE GENOMIC DNA]</scope>
    <source>
        <strain evidence="2 3">16-MA</strain>
    </source>
</reference>
<sequence>MRTAALTLFLCAIGLAASSALAQQQQSPLPGDPLSYLVAEIASYDNNQLTLSDGTVWRVTATQFGLAGTPVLISGRNLKTGSNELFIAGFTFQARYQSGELQERKGTKLTLISSHADGKRLRLTDTLQAFVVDKDRRYSRLWAVGQTVILDSSGQQLLALPSLEQAQVQLVGIYQ</sequence>
<keyword evidence="3" id="KW-1185">Reference proteome</keyword>
<evidence type="ECO:0000256" key="1">
    <source>
        <dbReference type="SAM" id="SignalP"/>
    </source>
</evidence>
<dbReference type="Proteomes" id="UP000633814">
    <property type="component" value="Unassembled WGS sequence"/>
</dbReference>
<dbReference type="EMBL" id="JAEINI020000008">
    <property type="protein sequence ID" value="MCB5227567.1"/>
    <property type="molecule type" value="Genomic_DNA"/>
</dbReference>
<dbReference type="RefSeq" id="WP_226751632.1">
    <property type="nucleotide sequence ID" value="NZ_JAEINI020000008.1"/>
</dbReference>
<organism evidence="2 3">
    <name type="scientific">Alishewanella maricola</name>
    <dbReference type="NCBI Taxonomy" id="2795740"/>
    <lineage>
        <taxon>Bacteria</taxon>
        <taxon>Pseudomonadati</taxon>
        <taxon>Pseudomonadota</taxon>
        <taxon>Gammaproteobacteria</taxon>
        <taxon>Alteromonadales</taxon>
        <taxon>Alteromonadaceae</taxon>
        <taxon>Alishewanella</taxon>
    </lineage>
</organism>
<protein>
    <submittedName>
        <fullName evidence="2">Uncharacterized protein</fullName>
    </submittedName>
</protein>
<evidence type="ECO:0000313" key="2">
    <source>
        <dbReference type="EMBL" id="MCB5227567.1"/>
    </source>
</evidence>
<name>A0ABS8C5E8_9ALTE</name>